<dbReference type="OrthoDB" id="4137977at2759"/>
<dbReference type="EMBL" id="AMGV01000010">
    <property type="protein sequence ID" value="KEF54437.1"/>
    <property type="molecule type" value="Genomic_DNA"/>
</dbReference>
<dbReference type="HOGENOM" id="CLU_921346_0_0_1"/>
<reference evidence="2 3" key="1">
    <citation type="submission" date="2013-03" db="EMBL/GenBank/DDBJ databases">
        <title>The Genome Sequence of Exophiala aquamarina CBS 119918.</title>
        <authorList>
            <consortium name="The Broad Institute Genomics Platform"/>
            <person name="Cuomo C."/>
            <person name="de Hoog S."/>
            <person name="Gorbushina A."/>
            <person name="Walker B."/>
            <person name="Young S.K."/>
            <person name="Zeng Q."/>
            <person name="Gargeya S."/>
            <person name="Fitzgerald M."/>
            <person name="Haas B."/>
            <person name="Abouelleil A."/>
            <person name="Allen A.W."/>
            <person name="Alvarado L."/>
            <person name="Arachchi H.M."/>
            <person name="Berlin A.M."/>
            <person name="Chapman S.B."/>
            <person name="Gainer-Dewar J."/>
            <person name="Goldberg J."/>
            <person name="Griggs A."/>
            <person name="Gujja S."/>
            <person name="Hansen M."/>
            <person name="Howarth C."/>
            <person name="Imamovic A."/>
            <person name="Ireland A."/>
            <person name="Larimer J."/>
            <person name="McCowan C."/>
            <person name="Murphy C."/>
            <person name="Pearson M."/>
            <person name="Poon T.W."/>
            <person name="Priest M."/>
            <person name="Roberts A."/>
            <person name="Saif S."/>
            <person name="Shea T."/>
            <person name="Sisk P."/>
            <person name="Sykes S."/>
            <person name="Wortman J."/>
            <person name="Nusbaum C."/>
            <person name="Birren B."/>
        </authorList>
    </citation>
    <scope>NUCLEOTIDE SEQUENCE [LARGE SCALE GENOMIC DNA]</scope>
    <source>
        <strain evidence="2 3">CBS 119918</strain>
    </source>
</reference>
<evidence type="ECO:0000313" key="2">
    <source>
        <dbReference type="EMBL" id="KEF54437.1"/>
    </source>
</evidence>
<feature type="compositionally biased region" description="Polar residues" evidence="1">
    <location>
        <begin position="95"/>
        <end position="105"/>
    </location>
</feature>
<feature type="compositionally biased region" description="Polar residues" evidence="1">
    <location>
        <begin position="274"/>
        <end position="284"/>
    </location>
</feature>
<accession>A0A072P402</accession>
<dbReference type="AlphaFoldDB" id="A0A072P402"/>
<feature type="region of interest" description="Disordered" evidence="1">
    <location>
        <begin position="68"/>
        <end position="105"/>
    </location>
</feature>
<feature type="region of interest" description="Disordered" evidence="1">
    <location>
        <begin position="265"/>
        <end position="294"/>
    </location>
</feature>
<evidence type="ECO:0008006" key="4">
    <source>
        <dbReference type="Google" id="ProtNLM"/>
    </source>
</evidence>
<organism evidence="2 3">
    <name type="scientific">Exophiala aquamarina CBS 119918</name>
    <dbReference type="NCBI Taxonomy" id="1182545"/>
    <lineage>
        <taxon>Eukaryota</taxon>
        <taxon>Fungi</taxon>
        <taxon>Dikarya</taxon>
        <taxon>Ascomycota</taxon>
        <taxon>Pezizomycotina</taxon>
        <taxon>Eurotiomycetes</taxon>
        <taxon>Chaetothyriomycetidae</taxon>
        <taxon>Chaetothyriales</taxon>
        <taxon>Herpotrichiellaceae</taxon>
        <taxon>Exophiala</taxon>
    </lineage>
</organism>
<gene>
    <name evidence="2" type="ORF">A1O9_09604</name>
</gene>
<keyword evidence="3" id="KW-1185">Reference proteome</keyword>
<dbReference type="VEuPathDB" id="FungiDB:A1O9_09604"/>
<dbReference type="GeneID" id="25284512"/>
<evidence type="ECO:0000313" key="3">
    <source>
        <dbReference type="Proteomes" id="UP000027920"/>
    </source>
</evidence>
<protein>
    <recommendedName>
        <fullName evidence="4">BTB domain-containing protein</fullName>
    </recommendedName>
</protein>
<name>A0A072P402_9EURO</name>
<dbReference type="Proteomes" id="UP000027920">
    <property type="component" value="Unassembled WGS sequence"/>
</dbReference>
<proteinExistence type="predicted"/>
<dbReference type="RefSeq" id="XP_013257027.1">
    <property type="nucleotide sequence ID" value="XM_013401573.1"/>
</dbReference>
<evidence type="ECO:0000256" key="1">
    <source>
        <dbReference type="SAM" id="MobiDB-lite"/>
    </source>
</evidence>
<comment type="caution">
    <text evidence="2">The sequence shown here is derived from an EMBL/GenBank/DDBJ whole genome shotgun (WGS) entry which is preliminary data.</text>
</comment>
<sequence>MSTFSSPRVRAPKPGIFSQQTLLILVGQDRTPFHVHPTTLAKTGFFEVHGHPPTAAEKEHRLQLGRASATLGMGTPPTELKQEPGRSRSSSRSSTVNAEQRSPINAASNSTLEDYHLVNHVFEPAAFEVIVKWLYNQPPGVPGNRGQCKTLLRAYALALQYSIDGLQDAIVENFRIYHQDFDLNFDDLVWFINRFGDDLSYRAVPMVIYLADQTAYELTTHGYDKFVAKNQFFQRFLTTGDRPLRAIIFEALVNLARAPQAVDPATGPNRWSVAGSTNNRSQPPTDEMEVIEID</sequence>